<feature type="transmembrane region" description="Helical" evidence="1">
    <location>
        <begin position="42"/>
        <end position="60"/>
    </location>
</feature>
<reference evidence="3" key="1">
    <citation type="journal article" date="2019" name="Int. J. Syst. Evol. Microbiol.">
        <title>The Global Catalogue of Microorganisms (GCM) 10K type strain sequencing project: providing services to taxonomists for standard genome sequencing and annotation.</title>
        <authorList>
            <consortium name="The Broad Institute Genomics Platform"/>
            <consortium name="The Broad Institute Genome Sequencing Center for Infectious Disease"/>
            <person name="Wu L."/>
            <person name="Ma J."/>
        </authorList>
    </citation>
    <scope>NUCLEOTIDE SEQUENCE [LARGE SCALE GENOMIC DNA]</scope>
    <source>
        <strain evidence="3">KCTC 42805</strain>
    </source>
</reference>
<sequence length="544" mass="60749">MRTSINWNEPINWAIGGILLLVLVGQVWLINRNSSLSTISKWLKVGLNFLLWLVVVGYFLQFRWQSAQSANHALLVSNDVPADFVRRVKDSLRIQDSFTARNFKADYDSITLIGQEFPTASLTRLSNAAVHWIPYDGVDQVQDIHWKGIVRQGEMQRVTGQLRSSKKQTLAIRYGTRTIDSVALKEGANRFALEFPAFTRGRTQTALTLGDVTLDTVRFYSRPTEPLTVLFLLNSPDFESKTLANWLGKQGHTVQLSTTLSKNITSDVRINKVDKATNKVPDLIITEPDNAANVTVRKALADGRSVLFINVVNPEVDCRTINQAVGSRWQVRKVSNEPTIPLGNGLNALPYRFSDAVNQFPVTGYPIAVQRTTGRVGVSLLSETFPLSLSGDSVTYNRIWTATLTRLSNSDKNNALVDAPIYSGLPEPVSVNNLTSRPAKVRVGQDTLQLSYSPINQRTASATFISRRSGWLPVQDSLAVYVEGRSDGQVSDRRMVEQFVRAHSAYQTASLDNARQINEQLPNWAWFILFIVCLTALWLEPKLS</sequence>
<organism evidence="2 3">
    <name type="scientific">Spirosoma soli</name>
    <dbReference type="NCBI Taxonomy" id="1770529"/>
    <lineage>
        <taxon>Bacteria</taxon>
        <taxon>Pseudomonadati</taxon>
        <taxon>Bacteroidota</taxon>
        <taxon>Cytophagia</taxon>
        <taxon>Cytophagales</taxon>
        <taxon>Cytophagaceae</taxon>
        <taxon>Spirosoma</taxon>
    </lineage>
</organism>
<keyword evidence="3" id="KW-1185">Reference proteome</keyword>
<accession>A0ABW5LYS9</accession>
<feature type="transmembrane region" description="Helical" evidence="1">
    <location>
        <begin position="12"/>
        <end position="30"/>
    </location>
</feature>
<feature type="transmembrane region" description="Helical" evidence="1">
    <location>
        <begin position="521"/>
        <end position="539"/>
    </location>
</feature>
<keyword evidence="1" id="KW-0472">Membrane</keyword>
<evidence type="ECO:0000313" key="3">
    <source>
        <dbReference type="Proteomes" id="UP001597469"/>
    </source>
</evidence>
<proteinExistence type="predicted"/>
<dbReference type="Proteomes" id="UP001597469">
    <property type="component" value="Unassembled WGS sequence"/>
</dbReference>
<dbReference type="EMBL" id="JBHULN010000001">
    <property type="protein sequence ID" value="MFD2569419.1"/>
    <property type="molecule type" value="Genomic_DNA"/>
</dbReference>
<comment type="caution">
    <text evidence="2">The sequence shown here is derived from an EMBL/GenBank/DDBJ whole genome shotgun (WGS) entry which is preliminary data.</text>
</comment>
<keyword evidence="1" id="KW-1133">Transmembrane helix</keyword>
<dbReference type="RefSeq" id="WP_381518411.1">
    <property type="nucleotide sequence ID" value="NZ_JBHULN010000001.1"/>
</dbReference>
<keyword evidence="1" id="KW-0812">Transmembrane</keyword>
<evidence type="ECO:0000256" key="1">
    <source>
        <dbReference type="SAM" id="Phobius"/>
    </source>
</evidence>
<gene>
    <name evidence="2" type="ORF">ACFSUS_02165</name>
</gene>
<protein>
    <recommendedName>
        <fullName evidence="4">Aerotolerance regulator N-terminal domain-containing protein</fullName>
    </recommendedName>
</protein>
<evidence type="ECO:0008006" key="4">
    <source>
        <dbReference type="Google" id="ProtNLM"/>
    </source>
</evidence>
<evidence type="ECO:0000313" key="2">
    <source>
        <dbReference type="EMBL" id="MFD2569419.1"/>
    </source>
</evidence>
<name>A0ABW5LYS9_9BACT</name>